<keyword evidence="2" id="KW-0812">Transmembrane</keyword>
<organism evidence="3 4">
    <name type="scientific">Luteitalea pratensis</name>
    <dbReference type="NCBI Taxonomy" id="1855912"/>
    <lineage>
        <taxon>Bacteria</taxon>
        <taxon>Pseudomonadati</taxon>
        <taxon>Acidobacteriota</taxon>
        <taxon>Vicinamibacteria</taxon>
        <taxon>Vicinamibacterales</taxon>
        <taxon>Vicinamibacteraceae</taxon>
        <taxon>Luteitalea</taxon>
    </lineage>
</organism>
<dbReference type="OrthoDB" id="9814012at2"/>
<feature type="transmembrane region" description="Helical" evidence="2">
    <location>
        <begin position="38"/>
        <end position="64"/>
    </location>
</feature>
<protein>
    <submittedName>
        <fullName evidence="3">Uncharacterized protein</fullName>
    </submittedName>
</protein>
<dbReference type="KEGG" id="abac:LuPra_03454"/>
<keyword evidence="2" id="KW-1133">Transmembrane helix</keyword>
<name>A0A143PQY9_LUTPR</name>
<evidence type="ECO:0000256" key="2">
    <source>
        <dbReference type="SAM" id="Phobius"/>
    </source>
</evidence>
<keyword evidence="4" id="KW-1185">Reference proteome</keyword>
<gene>
    <name evidence="3" type="ORF">LuPra_03454</name>
</gene>
<evidence type="ECO:0000313" key="4">
    <source>
        <dbReference type="Proteomes" id="UP000076079"/>
    </source>
</evidence>
<sequence>MTLADAIGWTATAVFTASYLTRGQSALRRVQMSGACLWLTYGLVTQAAPVIGSNVLVLGAAVWAEHRYRRERRISVAPSPRPDRGVAAEAEAA</sequence>
<keyword evidence="2" id="KW-0472">Membrane</keyword>
<reference evidence="3 4" key="1">
    <citation type="journal article" date="2016" name="Genome Announc.">
        <title>First Complete Genome Sequence of a Subdivision 6 Acidobacterium Strain.</title>
        <authorList>
            <person name="Huang S."/>
            <person name="Vieira S."/>
            <person name="Bunk B."/>
            <person name="Riedel T."/>
            <person name="Sproer C."/>
            <person name="Overmann J."/>
        </authorList>
    </citation>
    <scope>NUCLEOTIDE SEQUENCE [LARGE SCALE GENOMIC DNA]</scope>
    <source>
        <strain evidence="4">DSM 100886 HEG_-6_39</strain>
    </source>
</reference>
<dbReference type="Proteomes" id="UP000076079">
    <property type="component" value="Chromosome"/>
</dbReference>
<dbReference type="STRING" id="1855912.LuPra_03454"/>
<reference evidence="4" key="2">
    <citation type="submission" date="2016-04" db="EMBL/GenBank/DDBJ databases">
        <title>First Complete Genome Sequence of a Subdivision 6 Acidobacterium.</title>
        <authorList>
            <person name="Huang S."/>
            <person name="Vieira S."/>
            <person name="Bunk B."/>
            <person name="Riedel T."/>
            <person name="Sproeer C."/>
            <person name="Overmann J."/>
        </authorList>
    </citation>
    <scope>NUCLEOTIDE SEQUENCE [LARGE SCALE GENOMIC DNA]</scope>
    <source>
        <strain evidence="4">DSM 100886 HEG_-6_39</strain>
    </source>
</reference>
<feature type="region of interest" description="Disordered" evidence="1">
    <location>
        <begin position="74"/>
        <end position="93"/>
    </location>
</feature>
<dbReference type="AlphaFoldDB" id="A0A143PQY9"/>
<evidence type="ECO:0000256" key="1">
    <source>
        <dbReference type="SAM" id="MobiDB-lite"/>
    </source>
</evidence>
<dbReference type="RefSeq" id="WP_110171884.1">
    <property type="nucleotide sequence ID" value="NZ_CP015136.1"/>
</dbReference>
<evidence type="ECO:0000313" key="3">
    <source>
        <dbReference type="EMBL" id="AMY10224.1"/>
    </source>
</evidence>
<accession>A0A143PQY9</accession>
<proteinExistence type="predicted"/>
<dbReference type="EMBL" id="CP015136">
    <property type="protein sequence ID" value="AMY10224.1"/>
    <property type="molecule type" value="Genomic_DNA"/>
</dbReference>